<comment type="caution">
    <text evidence="9">The sequence shown here is derived from an EMBL/GenBank/DDBJ whole genome shotgun (WGS) entry which is preliminary data.</text>
</comment>
<feature type="domain" description="DPH-type MB" evidence="8">
    <location>
        <begin position="84"/>
        <end position="147"/>
    </location>
</feature>
<name>A0A507D6T3_9FUNG</name>
<evidence type="ECO:0000256" key="4">
    <source>
        <dbReference type="ARBA" id="ARBA00022723"/>
    </source>
</evidence>
<dbReference type="GO" id="GO:0017183">
    <property type="term" value="P:protein histidyl modification to diphthamide"/>
    <property type="evidence" value="ECO:0007669"/>
    <property type="project" value="UniProtKB-UniPathway"/>
</dbReference>
<keyword evidence="11" id="KW-1185">Reference proteome</keyword>
<sequence>MSHYETLNVAPDAEIENIRREYLRLALKLHPDKQLSNESIAPANAESHRQFQIVARAYEVLSDPVQRADYDAKLREQSRRKAAIHEQVTVEDMTSHGAGDGEANHQGIYSHPCRCGGVYEVYASDVEEGPVEVPCSNCSLHIEAFHASQWSN</sequence>
<dbReference type="SUPFAM" id="SSF144217">
    <property type="entry name" value="CSL zinc finger"/>
    <property type="match status" value="1"/>
</dbReference>
<evidence type="ECO:0000313" key="9">
    <source>
        <dbReference type="EMBL" id="TPX47101.1"/>
    </source>
</evidence>
<dbReference type="PRINTS" id="PR00625">
    <property type="entry name" value="JDOMAIN"/>
</dbReference>
<dbReference type="STRING" id="286115.A0A507D6T3"/>
<dbReference type="SUPFAM" id="SSF46565">
    <property type="entry name" value="Chaperone J-domain"/>
    <property type="match status" value="1"/>
</dbReference>
<proteinExistence type="inferred from homology"/>
<keyword evidence="5" id="KW-0862">Zinc</keyword>
<dbReference type="GO" id="GO:0001671">
    <property type="term" value="F:ATPase activator activity"/>
    <property type="evidence" value="ECO:0007669"/>
    <property type="project" value="TreeGrafter"/>
</dbReference>
<comment type="similarity">
    <text evidence="2">Belongs to the DPH4 family.</text>
</comment>
<evidence type="ECO:0000313" key="11">
    <source>
        <dbReference type="Proteomes" id="UP000317494"/>
    </source>
</evidence>
<protein>
    <recommendedName>
        <fullName evidence="3">Diphthamide biosynthesis protein 4</fullName>
    </recommendedName>
</protein>
<dbReference type="CDD" id="cd06257">
    <property type="entry name" value="DnaJ"/>
    <property type="match status" value="1"/>
</dbReference>
<reference evidence="11 12" key="1">
    <citation type="journal article" date="2019" name="Sci. Rep.">
        <title>Comparative genomics of chytrid fungi reveal insights into the obligate biotrophic and pathogenic lifestyle of Synchytrium endobioticum.</title>
        <authorList>
            <person name="van de Vossenberg B.T.L.H."/>
            <person name="Warris S."/>
            <person name="Nguyen H.D.T."/>
            <person name="van Gent-Pelzer M.P.E."/>
            <person name="Joly D.L."/>
            <person name="van de Geest H.C."/>
            <person name="Bonants P.J.M."/>
            <person name="Smith D.S."/>
            <person name="Levesque C.A."/>
            <person name="van der Lee T.A.J."/>
        </authorList>
    </citation>
    <scope>NUCLEOTIDE SEQUENCE [LARGE SCALE GENOMIC DNA]</scope>
    <source>
        <strain evidence="10 12">LEV6574</strain>
        <strain evidence="9 11">MB42</strain>
    </source>
</reference>
<feature type="domain" description="J" evidence="7">
    <location>
        <begin position="2"/>
        <end position="74"/>
    </location>
</feature>
<organism evidence="9 11">
    <name type="scientific">Synchytrium endobioticum</name>
    <dbReference type="NCBI Taxonomy" id="286115"/>
    <lineage>
        <taxon>Eukaryota</taxon>
        <taxon>Fungi</taxon>
        <taxon>Fungi incertae sedis</taxon>
        <taxon>Chytridiomycota</taxon>
        <taxon>Chytridiomycota incertae sedis</taxon>
        <taxon>Chytridiomycetes</taxon>
        <taxon>Synchytriales</taxon>
        <taxon>Synchytriaceae</taxon>
        <taxon>Synchytrium</taxon>
    </lineage>
</organism>
<dbReference type="PROSITE" id="PS50076">
    <property type="entry name" value="DNAJ_2"/>
    <property type="match status" value="1"/>
</dbReference>
<dbReference type="Pfam" id="PF00226">
    <property type="entry name" value="DnaJ"/>
    <property type="match status" value="1"/>
</dbReference>
<gene>
    <name evidence="10" type="ORF">SeLEV6574_g02484</name>
    <name evidence="9" type="ORF">SeMB42_g03455</name>
</gene>
<keyword evidence="6" id="KW-0408">Iron</keyword>
<evidence type="ECO:0000256" key="1">
    <source>
        <dbReference type="ARBA" id="ARBA00003474"/>
    </source>
</evidence>
<dbReference type="OrthoDB" id="445556at2759"/>
<evidence type="ECO:0000259" key="8">
    <source>
        <dbReference type="PROSITE" id="PS51074"/>
    </source>
</evidence>
<dbReference type="GO" id="GO:0008198">
    <property type="term" value="F:ferrous iron binding"/>
    <property type="evidence" value="ECO:0007669"/>
    <property type="project" value="TreeGrafter"/>
</dbReference>
<dbReference type="Proteomes" id="UP000320475">
    <property type="component" value="Unassembled WGS sequence"/>
</dbReference>
<evidence type="ECO:0000256" key="5">
    <source>
        <dbReference type="ARBA" id="ARBA00022833"/>
    </source>
</evidence>
<evidence type="ECO:0000313" key="10">
    <source>
        <dbReference type="EMBL" id="TPX47742.1"/>
    </source>
</evidence>
<dbReference type="EMBL" id="QEAN01000123">
    <property type="protein sequence ID" value="TPX47101.1"/>
    <property type="molecule type" value="Genomic_DNA"/>
</dbReference>
<dbReference type="Proteomes" id="UP000317494">
    <property type="component" value="Unassembled WGS sequence"/>
</dbReference>
<dbReference type="PANTHER" id="PTHR45255:SF1">
    <property type="entry name" value="DNAJ HOMOLOG SUBFAMILY C MEMBER 24"/>
    <property type="match status" value="1"/>
</dbReference>
<evidence type="ECO:0000256" key="2">
    <source>
        <dbReference type="ARBA" id="ARBA00006169"/>
    </source>
</evidence>
<dbReference type="InterPro" id="IPR007872">
    <property type="entry name" value="DPH_MB_dom"/>
</dbReference>
<accession>A0A507D6T3</accession>
<dbReference type="InterPro" id="IPR036671">
    <property type="entry name" value="DPH_MB_sf"/>
</dbReference>
<dbReference type="EMBL" id="QEAM01000070">
    <property type="protein sequence ID" value="TPX47742.1"/>
    <property type="molecule type" value="Genomic_DNA"/>
</dbReference>
<dbReference type="PROSITE" id="PS00636">
    <property type="entry name" value="DNAJ_1"/>
    <property type="match status" value="1"/>
</dbReference>
<keyword evidence="4" id="KW-0479">Metal-binding</keyword>
<evidence type="ECO:0000256" key="6">
    <source>
        <dbReference type="ARBA" id="ARBA00023004"/>
    </source>
</evidence>
<comment type="function">
    <text evidence="1">Required for the first step of diphthamide biosynthesis, the transfer of 3-amino-3-carboxypropyl from S-adenosyl-L-methionine to a histidine residue. Diphthamide is a post-translational modification of histidine which occurs in elongation factor 2.</text>
</comment>
<evidence type="ECO:0000259" key="7">
    <source>
        <dbReference type="PROSITE" id="PS50076"/>
    </source>
</evidence>
<dbReference type="UniPathway" id="UPA00559"/>
<dbReference type="Gene3D" id="1.10.287.110">
    <property type="entry name" value="DnaJ domain"/>
    <property type="match status" value="1"/>
</dbReference>
<dbReference type="AlphaFoldDB" id="A0A507D6T3"/>
<dbReference type="Gene3D" id="3.10.660.10">
    <property type="entry name" value="DPH Zinc finger"/>
    <property type="match status" value="1"/>
</dbReference>
<dbReference type="Pfam" id="PF05207">
    <property type="entry name" value="Zn_ribbon_CSL"/>
    <property type="match status" value="1"/>
</dbReference>
<evidence type="ECO:0000256" key="3">
    <source>
        <dbReference type="ARBA" id="ARBA00021797"/>
    </source>
</evidence>
<dbReference type="VEuPathDB" id="FungiDB:SeMB42_g03455"/>
<dbReference type="PROSITE" id="PS51074">
    <property type="entry name" value="DPH_MB"/>
    <property type="match status" value="1"/>
</dbReference>
<dbReference type="PANTHER" id="PTHR45255">
    <property type="entry name" value="DNAJ HOMOLOG SUBFAMILY C MEMBER 24"/>
    <property type="match status" value="1"/>
</dbReference>
<dbReference type="InterPro" id="IPR001623">
    <property type="entry name" value="DnaJ_domain"/>
</dbReference>
<dbReference type="InterPro" id="IPR036869">
    <property type="entry name" value="J_dom_sf"/>
</dbReference>
<evidence type="ECO:0000313" key="12">
    <source>
        <dbReference type="Proteomes" id="UP000320475"/>
    </source>
</evidence>
<dbReference type="SMART" id="SM00271">
    <property type="entry name" value="DnaJ"/>
    <property type="match status" value="1"/>
</dbReference>
<dbReference type="InterPro" id="IPR018253">
    <property type="entry name" value="DnaJ_domain_CS"/>
</dbReference>